<accession>A0ABV7EU81</accession>
<name>A0ABV7EU81_9GAMM</name>
<dbReference type="RefSeq" id="WP_380692003.1">
    <property type="nucleotide sequence ID" value="NZ_JBHRSS010000015.1"/>
</dbReference>
<dbReference type="Proteomes" id="UP001595462">
    <property type="component" value="Unassembled WGS sequence"/>
</dbReference>
<protein>
    <submittedName>
        <fullName evidence="1">Copper resistance protein B</fullName>
    </submittedName>
</protein>
<gene>
    <name evidence="1" type="ORF">ACFOSU_20920</name>
</gene>
<dbReference type="EMBL" id="JBHRSS010000015">
    <property type="protein sequence ID" value="MFC3106344.1"/>
    <property type="molecule type" value="Genomic_DNA"/>
</dbReference>
<keyword evidence="2" id="KW-1185">Reference proteome</keyword>
<sequence length="228" mass="25760">MDSASGAPVAWSKPINDQKLHKFVQIDRLEYGDPEGPNNYLWDAQGWVGGDFNKLWLKTEGEGPINGGSPESTEFQALYNRMISPFWGAQVGLRYDVNPNPDRGFAVIGLQGLAPYWFESDTALFVSEDGDVSFRGEFEYELLLTQRLILQPRLEINASARDTPEYGLGRGLNNTEMGVRLRYEIRREFAPYIGVRWEQKYGDTKDIARAEGESTSSTAFVVGVRAWY</sequence>
<organism evidence="1 2">
    <name type="scientific">Salinisphaera aquimarina</name>
    <dbReference type="NCBI Taxonomy" id="2094031"/>
    <lineage>
        <taxon>Bacteria</taxon>
        <taxon>Pseudomonadati</taxon>
        <taxon>Pseudomonadota</taxon>
        <taxon>Gammaproteobacteria</taxon>
        <taxon>Salinisphaerales</taxon>
        <taxon>Salinisphaeraceae</taxon>
        <taxon>Salinisphaera</taxon>
    </lineage>
</organism>
<reference evidence="2" key="1">
    <citation type="journal article" date="2019" name="Int. J. Syst. Evol. Microbiol.">
        <title>The Global Catalogue of Microorganisms (GCM) 10K type strain sequencing project: providing services to taxonomists for standard genome sequencing and annotation.</title>
        <authorList>
            <consortium name="The Broad Institute Genomics Platform"/>
            <consortium name="The Broad Institute Genome Sequencing Center for Infectious Disease"/>
            <person name="Wu L."/>
            <person name="Ma J."/>
        </authorList>
    </citation>
    <scope>NUCLEOTIDE SEQUENCE [LARGE SCALE GENOMIC DNA]</scope>
    <source>
        <strain evidence="2">KCTC 52640</strain>
    </source>
</reference>
<comment type="caution">
    <text evidence="1">The sequence shown here is derived from an EMBL/GenBank/DDBJ whole genome shotgun (WGS) entry which is preliminary data.</text>
</comment>
<proteinExistence type="predicted"/>
<dbReference type="Pfam" id="PF05275">
    <property type="entry name" value="CopB"/>
    <property type="match status" value="1"/>
</dbReference>
<evidence type="ECO:0000313" key="1">
    <source>
        <dbReference type="EMBL" id="MFC3106344.1"/>
    </source>
</evidence>
<evidence type="ECO:0000313" key="2">
    <source>
        <dbReference type="Proteomes" id="UP001595462"/>
    </source>
</evidence>
<dbReference type="InterPro" id="IPR007939">
    <property type="entry name" value="Cu-R_B_prcur"/>
</dbReference>